<accession>B9I3V9</accession>
<keyword evidence="3" id="KW-1185">Reference proteome</keyword>
<protein>
    <submittedName>
        <fullName evidence="2">Uncharacterized protein</fullName>
    </submittedName>
</protein>
<reference evidence="2 3" key="1">
    <citation type="journal article" date="2006" name="Science">
        <title>The genome of black cottonwood, Populus trichocarpa (Torr. &amp; Gray).</title>
        <authorList>
            <person name="Tuskan G.A."/>
            <person name="Difazio S."/>
            <person name="Jansson S."/>
            <person name="Bohlmann J."/>
            <person name="Grigoriev I."/>
            <person name="Hellsten U."/>
            <person name="Putnam N."/>
            <person name="Ralph S."/>
            <person name="Rombauts S."/>
            <person name="Salamov A."/>
            <person name="Schein J."/>
            <person name="Sterck L."/>
            <person name="Aerts A."/>
            <person name="Bhalerao R.R."/>
            <person name="Bhalerao R.P."/>
            <person name="Blaudez D."/>
            <person name="Boerjan W."/>
            <person name="Brun A."/>
            <person name="Brunner A."/>
            <person name="Busov V."/>
            <person name="Campbell M."/>
            <person name="Carlson J."/>
            <person name="Chalot M."/>
            <person name="Chapman J."/>
            <person name="Chen G.L."/>
            <person name="Cooper D."/>
            <person name="Coutinho P.M."/>
            <person name="Couturier J."/>
            <person name="Covert S."/>
            <person name="Cronk Q."/>
            <person name="Cunningham R."/>
            <person name="Davis J."/>
            <person name="Degroeve S."/>
            <person name="Dejardin A."/>
            <person name="Depamphilis C."/>
            <person name="Detter J."/>
            <person name="Dirks B."/>
            <person name="Dubchak I."/>
            <person name="Duplessis S."/>
            <person name="Ehlting J."/>
            <person name="Ellis B."/>
            <person name="Gendler K."/>
            <person name="Goodstein D."/>
            <person name="Gribskov M."/>
            <person name="Grimwood J."/>
            <person name="Groover A."/>
            <person name="Gunter L."/>
            <person name="Hamberger B."/>
            <person name="Heinze B."/>
            <person name="Helariutta Y."/>
            <person name="Henrissat B."/>
            <person name="Holligan D."/>
            <person name="Holt R."/>
            <person name="Huang W."/>
            <person name="Islam-Faridi N."/>
            <person name="Jones S."/>
            <person name="Jones-Rhoades M."/>
            <person name="Jorgensen R."/>
            <person name="Joshi C."/>
            <person name="Kangasjarvi J."/>
            <person name="Karlsson J."/>
            <person name="Kelleher C."/>
            <person name="Kirkpatrick R."/>
            <person name="Kirst M."/>
            <person name="Kohler A."/>
            <person name="Kalluri U."/>
            <person name="Larimer F."/>
            <person name="Leebens-Mack J."/>
            <person name="Leple J.C."/>
            <person name="Locascio P."/>
            <person name="Lou Y."/>
            <person name="Lucas S."/>
            <person name="Martin F."/>
            <person name="Montanini B."/>
            <person name="Napoli C."/>
            <person name="Nelson D.R."/>
            <person name="Nelson C."/>
            <person name="Nieminen K."/>
            <person name="Nilsson O."/>
            <person name="Pereda V."/>
            <person name="Peter G."/>
            <person name="Philippe R."/>
            <person name="Pilate G."/>
            <person name="Poliakov A."/>
            <person name="Razumovskaya J."/>
            <person name="Richardson P."/>
            <person name="Rinaldi C."/>
            <person name="Ritland K."/>
            <person name="Rouze P."/>
            <person name="Ryaboy D."/>
            <person name="Schmutz J."/>
            <person name="Schrader J."/>
            <person name="Segerman B."/>
            <person name="Shin H."/>
            <person name="Siddiqui A."/>
            <person name="Sterky F."/>
            <person name="Terry A."/>
            <person name="Tsai C.J."/>
            <person name="Uberbacher E."/>
            <person name="Unneberg P."/>
            <person name="Vahala J."/>
            <person name="Wall K."/>
            <person name="Wessler S."/>
            <person name="Yang G."/>
            <person name="Yin T."/>
            <person name="Douglas C."/>
            <person name="Marra M."/>
            <person name="Sandberg G."/>
            <person name="Van de Peer Y."/>
            <person name="Rokhsar D."/>
        </authorList>
    </citation>
    <scope>NUCLEOTIDE SEQUENCE [LARGE SCALE GENOMIC DNA]</scope>
    <source>
        <strain evidence="3">cv. Nisqually</strain>
    </source>
</reference>
<dbReference type="HOGENOM" id="CLU_2125332_0_0_1"/>
<dbReference type="AlphaFoldDB" id="B9I3V9"/>
<dbReference type="Proteomes" id="UP000006729">
    <property type="component" value="Chromosome 12"/>
</dbReference>
<gene>
    <name evidence="2" type="ORF">POPTR_012G102600</name>
</gene>
<evidence type="ECO:0000256" key="1">
    <source>
        <dbReference type="SAM" id="MobiDB-lite"/>
    </source>
</evidence>
<sequence length="114" mass="12422">MEHSRYQLAALGNPDLEGACFSLALYKSKETNGRITLGVGERDHGIGRSGDSFGREQWRSRDWFGREQWIRGVRSPIGSNGEVGTGSVGSIGSEELGLPPGAMEKKVPCLRVLF</sequence>
<dbReference type="EMBL" id="CM009301">
    <property type="protein sequence ID" value="PNT10458.1"/>
    <property type="molecule type" value="Genomic_DNA"/>
</dbReference>
<name>B9I3V9_POPTR</name>
<organism evidence="2 3">
    <name type="scientific">Populus trichocarpa</name>
    <name type="common">Western balsam poplar</name>
    <name type="synonym">Populus balsamifera subsp. trichocarpa</name>
    <dbReference type="NCBI Taxonomy" id="3694"/>
    <lineage>
        <taxon>Eukaryota</taxon>
        <taxon>Viridiplantae</taxon>
        <taxon>Streptophyta</taxon>
        <taxon>Embryophyta</taxon>
        <taxon>Tracheophyta</taxon>
        <taxon>Spermatophyta</taxon>
        <taxon>Magnoliopsida</taxon>
        <taxon>eudicotyledons</taxon>
        <taxon>Gunneridae</taxon>
        <taxon>Pentapetalae</taxon>
        <taxon>rosids</taxon>
        <taxon>fabids</taxon>
        <taxon>Malpighiales</taxon>
        <taxon>Salicaceae</taxon>
        <taxon>Saliceae</taxon>
        <taxon>Populus</taxon>
    </lineage>
</organism>
<evidence type="ECO:0000313" key="3">
    <source>
        <dbReference type="Proteomes" id="UP000006729"/>
    </source>
</evidence>
<evidence type="ECO:0000313" key="2">
    <source>
        <dbReference type="EMBL" id="PNT10458.1"/>
    </source>
</evidence>
<dbReference type="InParanoid" id="B9I3V9"/>
<feature type="region of interest" description="Disordered" evidence="1">
    <location>
        <begin position="75"/>
        <end position="102"/>
    </location>
</feature>
<proteinExistence type="predicted"/>